<feature type="transmembrane region" description="Helical" evidence="6">
    <location>
        <begin position="199"/>
        <end position="217"/>
    </location>
</feature>
<organism evidence="8 9">
    <name type="scientific">Clavelina lepadiformis</name>
    <name type="common">Light-bulb sea squirt</name>
    <name type="synonym">Ascidia lepadiformis</name>
    <dbReference type="NCBI Taxonomy" id="159417"/>
    <lineage>
        <taxon>Eukaryota</taxon>
        <taxon>Metazoa</taxon>
        <taxon>Chordata</taxon>
        <taxon>Tunicata</taxon>
        <taxon>Ascidiacea</taxon>
        <taxon>Aplousobranchia</taxon>
        <taxon>Clavelinidae</taxon>
        <taxon>Clavelina</taxon>
    </lineage>
</organism>
<feature type="transmembrane region" description="Helical" evidence="6">
    <location>
        <begin position="401"/>
        <end position="425"/>
    </location>
</feature>
<feature type="transmembrane region" description="Helical" evidence="6">
    <location>
        <begin position="336"/>
        <end position="357"/>
    </location>
</feature>
<evidence type="ECO:0000313" key="9">
    <source>
        <dbReference type="Proteomes" id="UP001642483"/>
    </source>
</evidence>
<feature type="transmembrane region" description="Helical" evidence="6">
    <location>
        <begin position="229"/>
        <end position="251"/>
    </location>
</feature>
<evidence type="ECO:0000256" key="2">
    <source>
        <dbReference type="ARBA" id="ARBA00022448"/>
    </source>
</evidence>
<comment type="subcellular location">
    <subcellularLocation>
        <location evidence="1">Membrane</location>
        <topology evidence="1">Multi-pass membrane protein</topology>
    </subcellularLocation>
</comment>
<keyword evidence="3 6" id="KW-0812">Transmembrane</keyword>
<proteinExistence type="predicted"/>
<gene>
    <name evidence="8" type="ORF">CVLEPA_LOCUS17938</name>
</gene>
<accession>A0ABP0G7E0</accession>
<feature type="domain" description="Major facilitator superfamily (MFS) profile" evidence="7">
    <location>
        <begin position="26"/>
        <end position="458"/>
    </location>
</feature>
<dbReference type="InterPro" id="IPR011701">
    <property type="entry name" value="MFS"/>
</dbReference>
<keyword evidence="5 6" id="KW-0472">Membrane</keyword>
<dbReference type="SUPFAM" id="SSF103473">
    <property type="entry name" value="MFS general substrate transporter"/>
    <property type="match status" value="1"/>
</dbReference>
<keyword evidence="9" id="KW-1185">Reference proteome</keyword>
<evidence type="ECO:0000256" key="6">
    <source>
        <dbReference type="SAM" id="Phobius"/>
    </source>
</evidence>
<feature type="transmembrane region" description="Helical" evidence="6">
    <location>
        <begin position="21"/>
        <end position="39"/>
    </location>
</feature>
<dbReference type="Proteomes" id="UP001642483">
    <property type="component" value="Unassembled WGS sequence"/>
</dbReference>
<evidence type="ECO:0000313" key="8">
    <source>
        <dbReference type="EMBL" id="CAK8686025.1"/>
    </source>
</evidence>
<feature type="transmembrane region" description="Helical" evidence="6">
    <location>
        <begin position="110"/>
        <end position="128"/>
    </location>
</feature>
<dbReference type="Gene3D" id="1.20.1250.20">
    <property type="entry name" value="MFS general substrate transporter like domains"/>
    <property type="match status" value="1"/>
</dbReference>
<keyword evidence="4 6" id="KW-1133">Transmembrane helix</keyword>
<name>A0ABP0G7E0_CLALP</name>
<evidence type="ECO:0000256" key="4">
    <source>
        <dbReference type="ARBA" id="ARBA00022989"/>
    </source>
</evidence>
<keyword evidence="2" id="KW-0813">Transport</keyword>
<feature type="transmembrane region" description="Helical" evidence="6">
    <location>
        <begin position="135"/>
        <end position="157"/>
    </location>
</feature>
<dbReference type="PANTHER" id="PTHR23506:SF23">
    <property type="entry name" value="GH10249P"/>
    <property type="match status" value="1"/>
</dbReference>
<comment type="caution">
    <text evidence="8">The sequence shown here is derived from an EMBL/GenBank/DDBJ whole genome shotgun (WGS) entry which is preliminary data.</text>
</comment>
<dbReference type="PROSITE" id="PS50850">
    <property type="entry name" value="MFS"/>
    <property type="match status" value="1"/>
</dbReference>
<sequence>MKITDKTGKSRMNLLQQMQSSSILAVVIVASMVFLDYTLQTAMIPIAPVVLWKIHLRSQSDLKESGHLDTSTNATSEATTANMTLISPTATAQNLQDAEKAYLATQGVKIALIFAVKPAVQVVTDLLVGPLIDRIGYSIPMFSGAVVLCLTAIGYALGQSYPVLLASAAVQGIGSACNAAGGMTLLARTFPDPDRRGEMIGLSYGMIGVGTAFGPPYGSVMTAFTGKEATFFLLAGLIALFGILQIFYNCLKIERIEQERKPTNMWKMIKNIDILIDLATLLLGGIVLAAINSTMPAWLIGRFHPPNWEIGLTFLPMYVVFGLTPNLTNFTPLKRWPVAVAVVGALILAVGLIALPFSSSFISTIGPNVVTGFGIGVISGSIYPHMAVLCEALFDSDYGSIYALADIAMNTGNCAGPLIGAGIVQGISFSWMMWIFSIASFVYAFAVTVRWYVTKKKLTQVEETQQLLEESTNDETND</sequence>
<evidence type="ECO:0000259" key="7">
    <source>
        <dbReference type="PROSITE" id="PS50850"/>
    </source>
</evidence>
<feature type="transmembrane region" description="Helical" evidence="6">
    <location>
        <begin position="307"/>
        <end position="324"/>
    </location>
</feature>
<feature type="transmembrane region" description="Helical" evidence="6">
    <location>
        <begin position="163"/>
        <end position="187"/>
    </location>
</feature>
<dbReference type="InterPro" id="IPR050930">
    <property type="entry name" value="MFS_Vesicular_Transporter"/>
</dbReference>
<feature type="transmembrane region" description="Helical" evidence="6">
    <location>
        <begin position="431"/>
        <end position="453"/>
    </location>
</feature>
<dbReference type="PANTHER" id="PTHR23506">
    <property type="entry name" value="GH10249P"/>
    <property type="match status" value="1"/>
</dbReference>
<reference evidence="8 9" key="1">
    <citation type="submission" date="2024-02" db="EMBL/GenBank/DDBJ databases">
        <authorList>
            <person name="Daric V."/>
            <person name="Darras S."/>
        </authorList>
    </citation>
    <scope>NUCLEOTIDE SEQUENCE [LARGE SCALE GENOMIC DNA]</scope>
</reference>
<feature type="transmembrane region" description="Helical" evidence="6">
    <location>
        <begin position="272"/>
        <end position="295"/>
    </location>
</feature>
<evidence type="ECO:0000256" key="5">
    <source>
        <dbReference type="ARBA" id="ARBA00023136"/>
    </source>
</evidence>
<evidence type="ECO:0000256" key="3">
    <source>
        <dbReference type="ARBA" id="ARBA00022692"/>
    </source>
</evidence>
<dbReference type="InterPro" id="IPR036259">
    <property type="entry name" value="MFS_trans_sf"/>
</dbReference>
<dbReference type="InterPro" id="IPR020846">
    <property type="entry name" value="MFS_dom"/>
</dbReference>
<feature type="transmembrane region" description="Helical" evidence="6">
    <location>
        <begin position="369"/>
        <end position="394"/>
    </location>
</feature>
<protein>
    <recommendedName>
        <fullName evidence="7">Major facilitator superfamily (MFS) profile domain-containing protein</fullName>
    </recommendedName>
</protein>
<evidence type="ECO:0000256" key="1">
    <source>
        <dbReference type="ARBA" id="ARBA00004141"/>
    </source>
</evidence>
<dbReference type="Pfam" id="PF07690">
    <property type="entry name" value="MFS_1"/>
    <property type="match status" value="1"/>
</dbReference>
<dbReference type="EMBL" id="CAWYQH010000101">
    <property type="protein sequence ID" value="CAK8686025.1"/>
    <property type="molecule type" value="Genomic_DNA"/>
</dbReference>